<name>A0ABQ0JT70_9BACT</name>
<protein>
    <submittedName>
        <fullName evidence="1">Response regulator containing CheY-like receiver AAA-type ATPase and DNA-binding domains</fullName>
    </submittedName>
</protein>
<accession>A0ABQ0JT70</accession>
<sequence>MLKPKKLNKRIAIRMQTLNPGSVKIATKRDLRGIGYSILNLKNIAK</sequence>
<proteinExistence type="predicted"/>
<evidence type="ECO:0000313" key="1">
    <source>
        <dbReference type="EMBL" id="GAN31931.1"/>
    </source>
</evidence>
<gene>
    <name evidence="1" type="ORF">BROSI_A0435</name>
</gene>
<evidence type="ECO:0000313" key="2">
    <source>
        <dbReference type="Proteomes" id="UP000032309"/>
    </source>
</evidence>
<dbReference type="Proteomes" id="UP000032309">
    <property type="component" value="Unassembled WGS sequence"/>
</dbReference>
<reference evidence="2" key="1">
    <citation type="journal article" date="2015" name="Genome Announc.">
        <title>Draft Genome Sequence of an Anaerobic Ammonium-Oxidizing Bacterium, "Candidatus Brocadia sinica".</title>
        <authorList>
            <person name="Oshiki M."/>
            <person name="Shinyako-Hata K."/>
            <person name="Satoh H."/>
            <person name="Okabe S."/>
        </authorList>
    </citation>
    <scope>NUCLEOTIDE SEQUENCE [LARGE SCALE GENOMIC DNA]</scope>
    <source>
        <strain evidence="2">JPN1</strain>
    </source>
</reference>
<dbReference type="EMBL" id="BAFN01000001">
    <property type="protein sequence ID" value="GAN31931.1"/>
    <property type="molecule type" value="Genomic_DNA"/>
</dbReference>
<comment type="caution">
    <text evidence="1">The sequence shown here is derived from an EMBL/GenBank/DDBJ whole genome shotgun (WGS) entry which is preliminary data.</text>
</comment>
<keyword evidence="2" id="KW-1185">Reference proteome</keyword>
<organism evidence="1 2">
    <name type="scientific">Candidatus Brocadia sinica JPN1</name>
    <dbReference type="NCBI Taxonomy" id="1197129"/>
    <lineage>
        <taxon>Bacteria</taxon>
        <taxon>Pseudomonadati</taxon>
        <taxon>Planctomycetota</taxon>
        <taxon>Candidatus Brocadiia</taxon>
        <taxon>Candidatus Brocadiales</taxon>
        <taxon>Candidatus Brocadiaceae</taxon>
        <taxon>Candidatus Brocadia</taxon>
    </lineage>
</organism>